<evidence type="ECO:0000259" key="8">
    <source>
        <dbReference type="PROSITE" id="PS50850"/>
    </source>
</evidence>
<dbReference type="Proteomes" id="UP000031036">
    <property type="component" value="Unassembled WGS sequence"/>
</dbReference>
<gene>
    <name evidence="9" type="primary">Slc18a2</name>
    <name evidence="9" type="ORF">Tcan_14138</name>
</gene>
<keyword evidence="3 7" id="KW-0812">Transmembrane</keyword>
<keyword evidence="2" id="KW-0813">Transport</keyword>
<dbReference type="GO" id="GO:0030672">
    <property type="term" value="C:synaptic vesicle membrane"/>
    <property type="evidence" value="ECO:0007669"/>
    <property type="project" value="TreeGrafter"/>
</dbReference>
<sequence>MTFAELIAKYHQNRKVLLFIVYIALFLDNMLLTTVVPIIPEYLLRLSHPNSTDLLLYNKAPTQLHGRGKREADGSFEPMTWNDNAWEMPLDGDETMINWEQSPLNLAKYTRIRPKPSKGSKGSRKYQPGRGGMRPATTTTESPQLDKVDTSVVEDEPTKEEARERHETLAEENVYVGLMFGSKALVQLLTNPWIGPLTNKIGYTIPMFGGFCIMFLSTVMFAFGTSFGTLWFARALQGVGSACTSTSGMGMLAQAYTDDMERGSAMGIALGGLALGVLVGPPYGGVLYQWSGKELPFLLLAMLALFDGSLQFFVLQPRVDRGEQEGTAMKELATDPYIVVAAGAITIGNLGIAMLEPSLPLWMMETWQAGSFERGAAFLPASISYLIGTNVFGPLAHKMGRQRVAVLAASGAPSLLPRSLWLAPNSLAMSIALQFFVLQPRVDRGEQEGTAMKELATDPYIVVAAALQFFVLQPRVDRGEQEGTAMKELATDPYIVVAAGAITIGNLGIAMLEPSLPLWMMETWQAGSFERGAAFLPASISYLIGTNVFGPLAHKMGRWLSGFIGLVIIGTCLLIIPSARGVGGLILPNFFMGFSIGMIDASMFPLMGYLVDLRHVGVYGSIYAIADTAFCFAFALGPFFSGPLVRSVGFATMMYLIAAINFIYAPLMFLLRNPPATNKIKEALRDPNVPSPALDGHYEKLEGANANDVARMQGYQYDY</sequence>
<evidence type="ECO:0000313" key="10">
    <source>
        <dbReference type="Proteomes" id="UP000031036"/>
    </source>
</evidence>
<evidence type="ECO:0000256" key="4">
    <source>
        <dbReference type="ARBA" id="ARBA00022989"/>
    </source>
</evidence>
<dbReference type="GO" id="GO:0015842">
    <property type="term" value="P:aminergic neurotransmitter loading into synaptic vesicle"/>
    <property type="evidence" value="ECO:0007669"/>
    <property type="project" value="TreeGrafter"/>
</dbReference>
<feature type="transmembrane region" description="Helical" evidence="7">
    <location>
        <begin position="201"/>
        <end position="223"/>
    </location>
</feature>
<dbReference type="PANTHER" id="PTHR23506:SF23">
    <property type="entry name" value="GH10249P"/>
    <property type="match status" value="1"/>
</dbReference>
<dbReference type="InterPro" id="IPR020846">
    <property type="entry name" value="MFS_dom"/>
</dbReference>
<feature type="transmembrane region" description="Helical" evidence="7">
    <location>
        <begin position="295"/>
        <end position="315"/>
    </location>
</feature>
<feature type="transmembrane region" description="Helical" evidence="7">
    <location>
        <begin position="559"/>
        <end position="578"/>
    </location>
</feature>
<evidence type="ECO:0000256" key="3">
    <source>
        <dbReference type="ARBA" id="ARBA00022692"/>
    </source>
</evidence>
<keyword evidence="4 7" id="KW-1133">Transmembrane helix</keyword>
<evidence type="ECO:0000256" key="7">
    <source>
        <dbReference type="SAM" id="Phobius"/>
    </source>
</evidence>
<dbReference type="OMA" id="QEGTAMK"/>
<feature type="transmembrane region" description="Helical" evidence="7">
    <location>
        <begin position="265"/>
        <end position="283"/>
    </location>
</feature>
<evidence type="ECO:0000256" key="6">
    <source>
        <dbReference type="SAM" id="MobiDB-lite"/>
    </source>
</evidence>
<dbReference type="STRING" id="6265.A0A0B2V1C0"/>
<organism evidence="9 10">
    <name type="scientific">Toxocara canis</name>
    <name type="common">Canine roundworm</name>
    <dbReference type="NCBI Taxonomy" id="6265"/>
    <lineage>
        <taxon>Eukaryota</taxon>
        <taxon>Metazoa</taxon>
        <taxon>Ecdysozoa</taxon>
        <taxon>Nematoda</taxon>
        <taxon>Chromadorea</taxon>
        <taxon>Rhabditida</taxon>
        <taxon>Spirurina</taxon>
        <taxon>Ascaridomorpha</taxon>
        <taxon>Ascaridoidea</taxon>
        <taxon>Toxocaridae</taxon>
        <taxon>Toxocara</taxon>
    </lineage>
</organism>
<evidence type="ECO:0000256" key="2">
    <source>
        <dbReference type="ARBA" id="ARBA00022448"/>
    </source>
</evidence>
<feature type="transmembrane region" description="Helical" evidence="7">
    <location>
        <begin position="532"/>
        <end position="552"/>
    </location>
</feature>
<evidence type="ECO:0000313" key="9">
    <source>
        <dbReference type="EMBL" id="KHN74820.1"/>
    </source>
</evidence>
<keyword evidence="5 7" id="KW-0472">Membrane</keyword>
<dbReference type="CDD" id="cd17384">
    <property type="entry name" value="MFS_SLC18A1_2_VAT1_2"/>
    <property type="match status" value="1"/>
</dbReference>
<feature type="transmembrane region" description="Helical" evidence="7">
    <location>
        <begin position="336"/>
        <end position="355"/>
    </location>
</feature>
<feature type="transmembrane region" description="Helical" evidence="7">
    <location>
        <begin position="375"/>
        <end position="395"/>
    </location>
</feature>
<keyword evidence="10" id="KW-1185">Reference proteome</keyword>
<name>A0A0B2V1C0_TOXCA</name>
<feature type="compositionally biased region" description="Basic residues" evidence="6">
    <location>
        <begin position="112"/>
        <end position="124"/>
    </location>
</feature>
<comment type="subcellular location">
    <subcellularLocation>
        <location evidence="1">Membrane</location>
        <topology evidence="1">Multi-pass membrane protein</topology>
    </subcellularLocation>
</comment>
<evidence type="ECO:0000256" key="5">
    <source>
        <dbReference type="ARBA" id="ARBA00023136"/>
    </source>
</evidence>
<protein>
    <submittedName>
        <fullName evidence="9">Synaptic vesicular amine transporter</fullName>
    </submittedName>
</protein>
<dbReference type="GO" id="GO:0005335">
    <property type="term" value="F:serotonin:sodium:chloride symporter activity"/>
    <property type="evidence" value="ECO:0007669"/>
    <property type="project" value="TreeGrafter"/>
</dbReference>
<feature type="transmembrane region" description="Helical" evidence="7">
    <location>
        <begin position="494"/>
        <end position="512"/>
    </location>
</feature>
<dbReference type="Pfam" id="PF07690">
    <property type="entry name" value="MFS_1"/>
    <property type="match status" value="2"/>
</dbReference>
<dbReference type="InterPro" id="IPR050930">
    <property type="entry name" value="MFS_Vesicular_Transporter"/>
</dbReference>
<dbReference type="OrthoDB" id="5086884at2759"/>
<dbReference type="InterPro" id="IPR011701">
    <property type="entry name" value="MFS"/>
</dbReference>
<reference evidence="9 10" key="1">
    <citation type="submission" date="2014-11" db="EMBL/GenBank/DDBJ databases">
        <title>Genetic blueprint of the zoonotic pathogen Toxocara canis.</title>
        <authorList>
            <person name="Zhu X.-Q."/>
            <person name="Korhonen P.K."/>
            <person name="Cai H."/>
            <person name="Young N.D."/>
            <person name="Nejsum P."/>
            <person name="von Samson-Himmelstjerna G."/>
            <person name="Boag P.R."/>
            <person name="Tan P."/>
            <person name="Li Q."/>
            <person name="Min J."/>
            <person name="Yang Y."/>
            <person name="Wang X."/>
            <person name="Fang X."/>
            <person name="Hall R.S."/>
            <person name="Hofmann A."/>
            <person name="Sternberg P.W."/>
            <person name="Jex A.R."/>
            <person name="Gasser R.B."/>
        </authorList>
    </citation>
    <scope>NUCLEOTIDE SEQUENCE [LARGE SCALE GENOMIC DNA]</scope>
    <source>
        <strain evidence="9">PN_DK_2014</strain>
    </source>
</reference>
<dbReference type="SUPFAM" id="SSF103473">
    <property type="entry name" value="MFS general substrate transporter"/>
    <property type="match status" value="2"/>
</dbReference>
<feature type="transmembrane region" description="Helical" evidence="7">
    <location>
        <begin position="652"/>
        <end position="671"/>
    </location>
</feature>
<comment type="caution">
    <text evidence="9">The sequence shown here is derived from an EMBL/GenBank/DDBJ whole genome shotgun (WGS) entry which is preliminary data.</text>
</comment>
<accession>A0A0B2V1C0</accession>
<dbReference type="GO" id="GO:0043195">
    <property type="term" value="C:terminal bouton"/>
    <property type="evidence" value="ECO:0007669"/>
    <property type="project" value="TreeGrafter"/>
</dbReference>
<feature type="domain" description="Major facilitator superfamily (MFS) profile" evidence="8">
    <location>
        <begin position="135"/>
        <end position="676"/>
    </location>
</feature>
<dbReference type="InterPro" id="IPR036259">
    <property type="entry name" value="MFS_trans_sf"/>
</dbReference>
<evidence type="ECO:0000256" key="1">
    <source>
        <dbReference type="ARBA" id="ARBA00004141"/>
    </source>
</evidence>
<dbReference type="PROSITE" id="PS50850">
    <property type="entry name" value="MFS"/>
    <property type="match status" value="1"/>
</dbReference>
<dbReference type="Gene3D" id="1.20.1250.20">
    <property type="entry name" value="MFS general substrate transporter like domains"/>
    <property type="match status" value="2"/>
</dbReference>
<feature type="transmembrane region" description="Helical" evidence="7">
    <location>
        <begin position="16"/>
        <end position="39"/>
    </location>
</feature>
<dbReference type="AlphaFoldDB" id="A0A0B2V1C0"/>
<dbReference type="EMBL" id="JPKZ01002823">
    <property type="protein sequence ID" value="KHN74820.1"/>
    <property type="molecule type" value="Genomic_DNA"/>
</dbReference>
<feature type="region of interest" description="Disordered" evidence="6">
    <location>
        <begin position="112"/>
        <end position="166"/>
    </location>
</feature>
<feature type="transmembrane region" description="Helical" evidence="7">
    <location>
        <begin position="618"/>
        <end position="640"/>
    </location>
</feature>
<dbReference type="PANTHER" id="PTHR23506">
    <property type="entry name" value="GH10249P"/>
    <property type="match status" value="1"/>
</dbReference>
<dbReference type="FunFam" id="1.20.1250.20:FF:000401">
    <property type="entry name" value="Vesicular amine transporter"/>
    <property type="match status" value="1"/>
</dbReference>
<feature type="transmembrane region" description="Helical" evidence="7">
    <location>
        <begin position="590"/>
        <end position="611"/>
    </location>
</feature>
<proteinExistence type="predicted"/>